<dbReference type="KEGG" id="pbu:L21SP3_00847"/>
<keyword evidence="4" id="KW-1185">Reference proteome</keyword>
<dbReference type="InterPro" id="IPR050563">
    <property type="entry name" value="4-hydroxybenzoyl-CoA_TE"/>
</dbReference>
<accession>A0A1Q2HNC7</accession>
<gene>
    <name evidence="3" type="primary">ybgC</name>
    <name evidence="3" type="ORF">L21SP3_00847</name>
</gene>
<evidence type="ECO:0000313" key="4">
    <source>
        <dbReference type="Proteomes" id="UP000188273"/>
    </source>
</evidence>
<dbReference type="InterPro" id="IPR006684">
    <property type="entry name" value="YbgC/YbaW"/>
</dbReference>
<dbReference type="CDD" id="cd00586">
    <property type="entry name" value="4HBT"/>
    <property type="match status" value="1"/>
</dbReference>
<dbReference type="PIRSF" id="PIRSF003230">
    <property type="entry name" value="YbgC"/>
    <property type="match status" value="1"/>
</dbReference>
<dbReference type="InterPro" id="IPR029069">
    <property type="entry name" value="HotDog_dom_sf"/>
</dbReference>
<sequence>MSSGKIHKPVTETEIVPRYSETDQGGIVHNSVYPIYFEIGRTELLRENGMAYSFLEENNCRMVVAEIQVKFRRPAYYDQQLTLKTECSNVTKAKIEHTYTLFRADTKLTVAEGKTIVACVDSKGKPMKIPDYLYPAG</sequence>
<dbReference type="GO" id="GO:0047617">
    <property type="term" value="F:fatty acyl-CoA hydrolase activity"/>
    <property type="evidence" value="ECO:0007669"/>
    <property type="project" value="TreeGrafter"/>
</dbReference>
<dbReference type="Pfam" id="PF13279">
    <property type="entry name" value="4HBT_2"/>
    <property type="match status" value="1"/>
</dbReference>
<dbReference type="STRING" id="1940790.L21SP3_00847"/>
<dbReference type="SUPFAM" id="SSF54637">
    <property type="entry name" value="Thioesterase/thiol ester dehydrase-isomerase"/>
    <property type="match status" value="1"/>
</dbReference>
<evidence type="ECO:0000256" key="1">
    <source>
        <dbReference type="ARBA" id="ARBA00005953"/>
    </source>
</evidence>
<dbReference type="PANTHER" id="PTHR31793">
    <property type="entry name" value="4-HYDROXYBENZOYL-COA THIOESTERASE FAMILY MEMBER"/>
    <property type="match status" value="1"/>
</dbReference>
<dbReference type="PANTHER" id="PTHR31793:SF27">
    <property type="entry name" value="NOVEL THIOESTERASE SUPERFAMILY DOMAIN AND SAPOSIN A-TYPE DOMAIN CONTAINING PROTEIN (0610012H03RIK)"/>
    <property type="match status" value="1"/>
</dbReference>
<protein>
    <submittedName>
        <fullName evidence="3">Acyl-CoA thioester hydrolase YbgC</fullName>
        <ecNumber evidence="3">3.1.2.-</ecNumber>
    </submittedName>
</protein>
<organism evidence="3 4">
    <name type="scientific">Sedimentisphaera cyanobacteriorum</name>
    <dbReference type="NCBI Taxonomy" id="1940790"/>
    <lineage>
        <taxon>Bacteria</taxon>
        <taxon>Pseudomonadati</taxon>
        <taxon>Planctomycetota</taxon>
        <taxon>Phycisphaerae</taxon>
        <taxon>Sedimentisphaerales</taxon>
        <taxon>Sedimentisphaeraceae</taxon>
        <taxon>Sedimentisphaera</taxon>
    </lineage>
</organism>
<dbReference type="NCBIfam" id="TIGR00051">
    <property type="entry name" value="YbgC/FadM family acyl-CoA thioesterase"/>
    <property type="match status" value="1"/>
</dbReference>
<comment type="similarity">
    <text evidence="1">Belongs to the 4-hydroxybenzoyl-CoA thioesterase family.</text>
</comment>
<dbReference type="EC" id="3.1.2.-" evidence="3"/>
<dbReference type="Proteomes" id="UP000188273">
    <property type="component" value="Chromosome"/>
</dbReference>
<keyword evidence="2 3" id="KW-0378">Hydrolase</keyword>
<dbReference type="EMBL" id="CP019633">
    <property type="protein sequence ID" value="AQQ09049.1"/>
    <property type="molecule type" value="Genomic_DNA"/>
</dbReference>
<dbReference type="Gene3D" id="3.10.129.10">
    <property type="entry name" value="Hotdog Thioesterase"/>
    <property type="match status" value="1"/>
</dbReference>
<evidence type="ECO:0000256" key="2">
    <source>
        <dbReference type="ARBA" id="ARBA00022801"/>
    </source>
</evidence>
<proteinExistence type="inferred from homology"/>
<dbReference type="AlphaFoldDB" id="A0A1Q2HNC7"/>
<reference evidence="4" key="1">
    <citation type="submission" date="2017-02" db="EMBL/GenBank/DDBJ databases">
        <title>Comparative genomics and description of representatives of a novel lineage of planctomycetes thriving in anoxic sediments.</title>
        <authorList>
            <person name="Spring S."/>
            <person name="Bunk B."/>
            <person name="Sproer C."/>
            <person name="Klenk H.-P."/>
        </authorList>
    </citation>
    <scope>NUCLEOTIDE SEQUENCE [LARGE SCALE GENOMIC DNA]</scope>
    <source>
        <strain evidence="4">L21-RPul-D3</strain>
    </source>
</reference>
<evidence type="ECO:0000313" key="3">
    <source>
        <dbReference type="EMBL" id="AQQ09049.1"/>
    </source>
</evidence>
<name>A0A1Q2HNC7_9BACT</name>